<dbReference type="SMART" id="SM00895">
    <property type="entry name" value="FCD"/>
    <property type="match status" value="1"/>
</dbReference>
<keyword evidence="1" id="KW-0805">Transcription regulation</keyword>
<feature type="domain" description="HTH gntR-type" evidence="4">
    <location>
        <begin position="8"/>
        <end position="74"/>
    </location>
</feature>
<dbReference type="RefSeq" id="WP_107749637.1">
    <property type="nucleotide sequence ID" value="NZ_QBKF01000001.1"/>
</dbReference>
<dbReference type="SMART" id="SM00345">
    <property type="entry name" value="HTH_GNTR"/>
    <property type="match status" value="1"/>
</dbReference>
<dbReference type="Gene3D" id="1.20.120.530">
    <property type="entry name" value="GntR ligand-binding domain-like"/>
    <property type="match status" value="1"/>
</dbReference>
<dbReference type="InterPro" id="IPR011711">
    <property type="entry name" value="GntR_C"/>
</dbReference>
<dbReference type="PANTHER" id="PTHR43537">
    <property type="entry name" value="TRANSCRIPTIONAL REGULATOR, GNTR FAMILY"/>
    <property type="match status" value="1"/>
</dbReference>
<name>A0A2T7UWW0_9RHOB</name>
<keyword evidence="6" id="KW-1185">Reference proteome</keyword>
<dbReference type="OrthoDB" id="9810548at2"/>
<dbReference type="PANTHER" id="PTHR43537:SF5">
    <property type="entry name" value="UXU OPERON TRANSCRIPTIONAL REGULATOR"/>
    <property type="match status" value="1"/>
</dbReference>
<dbReference type="SUPFAM" id="SSF46785">
    <property type="entry name" value="Winged helix' DNA-binding domain"/>
    <property type="match status" value="1"/>
</dbReference>
<dbReference type="InterPro" id="IPR036388">
    <property type="entry name" value="WH-like_DNA-bd_sf"/>
</dbReference>
<dbReference type="Pfam" id="PF00392">
    <property type="entry name" value="GntR"/>
    <property type="match status" value="1"/>
</dbReference>
<evidence type="ECO:0000256" key="2">
    <source>
        <dbReference type="ARBA" id="ARBA00023125"/>
    </source>
</evidence>
<evidence type="ECO:0000313" key="5">
    <source>
        <dbReference type="EMBL" id="PVE49134.1"/>
    </source>
</evidence>
<dbReference type="Pfam" id="PF07729">
    <property type="entry name" value="FCD"/>
    <property type="match status" value="1"/>
</dbReference>
<evidence type="ECO:0000256" key="1">
    <source>
        <dbReference type="ARBA" id="ARBA00023015"/>
    </source>
</evidence>
<comment type="caution">
    <text evidence="5">The sequence shown here is derived from an EMBL/GenBank/DDBJ whole genome shotgun (WGS) entry which is preliminary data.</text>
</comment>
<dbReference type="Proteomes" id="UP000244810">
    <property type="component" value="Unassembled WGS sequence"/>
</dbReference>
<keyword evidence="2" id="KW-0238">DNA-binding</keyword>
<protein>
    <submittedName>
        <fullName evidence="5">GntR family transcriptional regulator</fullName>
    </submittedName>
</protein>
<organism evidence="5 6">
    <name type="scientific">Pararhodobacter aggregans</name>
    <dbReference type="NCBI Taxonomy" id="404875"/>
    <lineage>
        <taxon>Bacteria</taxon>
        <taxon>Pseudomonadati</taxon>
        <taxon>Pseudomonadota</taxon>
        <taxon>Alphaproteobacteria</taxon>
        <taxon>Rhodobacterales</taxon>
        <taxon>Paracoccaceae</taxon>
        <taxon>Pararhodobacter</taxon>
    </lineage>
</organism>
<dbReference type="GO" id="GO:0003700">
    <property type="term" value="F:DNA-binding transcription factor activity"/>
    <property type="evidence" value="ECO:0007669"/>
    <property type="project" value="InterPro"/>
</dbReference>
<dbReference type="InterPro" id="IPR008920">
    <property type="entry name" value="TF_FadR/GntR_C"/>
</dbReference>
<evidence type="ECO:0000313" key="6">
    <source>
        <dbReference type="Proteomes" id="UP000244810"/>
    </source>
</evidence>
<gene>
    <name evidence="5" type="ORF">DDE23_01640</name>
</gene>
<evidence type="ECO:0000256" key="3">
    <source>
        <dbReference type="ARBA" id="ARBA00023163"/>
    </source>
</evidence>
<reference evidence="5 6" key="1">
    <citation type="journal article" date="2011" name="Syst. Appl. Microbiol.">
        <title>Defluviimonas denitrificans gen. nov., sp. nov., and Pararhodobacter aggregans gen. nov., sp. nov., non-phototrophic Rhodobacteraceae from the biofilter of a marine aquaculture.</title>
        <authorList>
            <person name="Foesel B.U."/>
            <person name="Drake H.L."/>
            <person name="Schramm A."/>
        </authorList>
    </citation>
    <scope>NUCLEOTIDE SEQUENCE [LARGE SCALE GENOMIC DNA]</scope>
    <source>
        <strain evidence="5 6">D1-19</strain>
    </source>
</reference>
<dbReference type="GO" id="GO:0003677">
    <property type="term" value="F:DNA binding"/>
    <property type="evidence" value="ECO:0007669"/>
    <property type="project" value="UniProtKB-KW"/>
</dbReference>
<dbReference type="SUPFAM" id="SSF48008">
    <property type="entry name" value="GntR ligand-binding domain-like"/>
    <property type="match status" value="1"/>
</dbReference>
<sequence length="216" mass="23819">MSRSSQRPSHRQRIHDTIRTRILTGKIGAADRLVDTAIAAEMGVSRMPVREALMQLVSEGYLEGTTRGYSLPNFTHEKIMQVFVLRRLLEPHAAASAAQACSEAHVARMRAAVDEAMGTLEKDDFETFYRASEVFRNTWLSAVPNAELGAAIQRLSGQVQAVRLATMRDGEAHRTIIAGQRDLLAAFAARDALAAEARILRFVLEGEGSYLRLRAG</sequence>
<accession>A0A2T7UWW0</accession>
<dbReference type="EMBL" id="QDDR01000001">
    <property type="protein sequence ID" value="PVE49134.1"/>
    <property type="molecule type" value="Genomic_DNA"/>
</dbReference>
<proteinExistence type="predicted"/>
<evidence type="ECO:0000259" key="4">
    <source>
        <dbReference type="PROSITE" id="PS50949"/>
    </source>
</evidence>
<dbReference type="Gene3D" id="1.10.10.10">
    <property type="entry name" value="Winged helix-like DNA-binding domain superfamily/Winged helix DNA-binding domain"/>
    <property type="match status" value="1"/>
</dbReference>
<keyword evidence="3" id="KW-0804">Transcription</keyword>
<dbReference type="PROSITE" id="PS50949">
    <property type="entry name" value="HTH_GNTR"/>
    <property type="match status" value="1"/>
</dbReference>
<dbReference type="InterPro" id="IPR000524">
    <property type="entry name" value="Tscrpt_reg_HTH_GntR"/>
</dbReference>
<dbReference type="InterPro" id="IPR036390">
    <property type="entry name" value="WH_DNA-bd_sf"/>
</dbReference>
<dbReference type="AlphaFoldDB" id="A0A2T7UWW0"/>